<evidence type="ECO:0000256" key="15">
    <source>
        <dbReference type="PIRSR" id="PIRSR001415-5"/>
    </source>
</evidence>
<dbReference type="InterPro" id="IPR013785">
    <property type="entry name" value="Aldolase_TIM"/>
</dbReference>
<name>A0AA46AIU8_9CLOT</name>
<comment type="cofactor">
    <cofactor evidence="1">
        <name>Zn(2+)</name>
        <dbReference type="ChEBI" id="CHEBI:29105"/>
    </cofactor>
</comment>
<dbReference type="GO" id="GO:0008270">
    <property type="term" value="F:zinc ion binding"/>
    <property type="evidence" value="ECO:0007669"/>
    <property type="project" value="TreeGrafter"/>
</dbReference>
<accession>A0AA46AIU8</accession>
<dbReference type="NCBIfam" id="NF006762">
    <property type="entry name" value="PRK09283.1"/>
    <property type="match status" value="1"/>
</dbReference>
<dbReference type="EMBL" id="FXUF01000005">
    <property type="protein sequence ID" value="SMP54257.1"/>
    <property type="molecule type" value="Genomic_DNA"/>
</dbReference>
<evidence type="ECO:0000256" key="5">
    <source>
        <dbReference type="ARBA" id="ARBA00012053"/>
    </source>
</evidence>
<dbReference type="PANTHER" id="PTHR11458">
    <property type="entry name" value="DELTA-AMINOLEVULINIC ACID DEHYDRATASE"/>
    <property type="match status" value="1"/>
</dbReference>
<keyword evidence="14" id="KW-0862">Zinc</keyword>
<evidence type="ECO:0000256" key="9">
    <source>
        <dbReference type="ARBA" id="ARBA00023244"/>
    </source>
</evidence>
<evidence type="ECO:0000256" key="2">
    <source>
        <dbReference type="ARBA" id="ARBA00004694"/>
    </source>
</evidence>
<dbReference type="PRINTS" id="PR00144">
    <property type="entry name" value="DALDHYDRTASE"/>
</dbReference>
<evidence type="ECO:0000313" key="19">
    <source>
        <dbReference type="Proteomes" id="UP001158066"/>
    </source>
</evidence>
<evidence type="ECO:0000256" key="10">
    <source>
        <dbReference type="ARBA" id="ARBA00025628"/>
    </source>
</evidence>
<evidence type="ECO:0000313" key="18">
    <source>
        <dbReference type="EMBL" id="SMP54257.1"/>
    </source>
</evidence>
<evidence type="ECO:0000256" key="13">
    <source>
        <dbReference type="PIRSR" id="PIRSR001415-2"/>
    </source>
</evidence>
<gene>
    <name evidence="18" type="ORF">SAMN06296020_105102</name>
</gene>
<feature type="binding site" evidence="14">
    <location>
        <position position="119"/>
    </location>
    <ligand>
        <name>Zn(2+)</name>
        <dbReference type="ChEBI" id="CHEBI:29105"/>
        <note>catalytic</note>
    </ligand>
</feature>
<evidence type="ECO:0000256" key="4">
    <source>
        <dbReference type="ARBA" id="ARBA00011823"/>
    </source>
</evidence>
<keyword evidence="9 16" id="KW-0627">Porphyrin biosynthesis</keyword>
<dbReference type="GO" id="GO:0006783">
    <property type="term" value="P:heme biosynthetic process"/>
    <property type="evidence" value="ECO:0007669"/>
    <property type="project" value="UniProtKB-KW"/>
</dbReference>
<sequence length="326" mass="35937">MNLTKRPRRLRDHEALRAMVQETRVDAADLIQPLFAVHGTNIKREIPKLPGQYHFSVDRLAEEVKELQSLGIRAVLIFGLPEIKDAAASQAFSDEGIVQQAVRAIRSQVPEMLVMTDVCLCQYTDHGHCGMVAGDQILNDESLSVLAKTALSHAKAGAHVVAPSDMMDGRVAAIRETLDAHGFQQVSIMSYSVKYASAFYGPFRQAVASAPQFGDRKTYQMDPANRLEALRESALDIEEGADMLMVKPALAYLDIIREVKNKFSLPLGAYHVSGEYAMVKAAVAAELLDHDKIMVEILTSIKRAGADVILTYFAKDMARLLQQKGQ</sequence>
<dbReference type="Gene3D" id="3.20.20.70">
    <property type="entry name" value="Aldolase class I"/>
    <property type="match status" value="1"/>
</dbReference>
<dbReference type="FunFam" id="3.20.20.70:FF:000019">
    <property type="entry name" value="Delta-aminolevulinic acid dehydratase"/>
    <property type="match status" value="1"/>
</dbReference>
<evidence type="ECO:0000256" key="16">
    <source>
        <dbReference type="RuleBase" id="RU000515"/>
    </source>
</evidence>
<reference evidence="18" key="1">
    <citation type="submission" date="2017-05" db="EMBL/GenBank/DDBJ databases">
        <authorList>
            <person name="Varghese N."/>
            <person name="Submissions S."/>
        </authorList>
    </citation>
    <scope>NUCLEOTIDE SEQUENCE</scope>
    <source>
        <strain evidence="18">Su22</strain>
    </source>
</reference>
<feature type="binding site" evidence="13">
    <location>
        <position position="216"/>
    </location>
    <ligand>
        <name>5-aminolevulinate</name>
        <dbReference type="ChEBI" id="CHEBI:356416"/>
        <label>1</label>
    </ligand>
</feature>
<feature type="binding site" evidence="13">
    <location>
        <position position="312"/>
    </location>
    <ligand>
        <name>5-aminolevulinate</name>
        <dbReference type="ChEBI" id="CHEBI:356416"/>
        <label>2</label>
    </ligand>
</feature>
<dbReference type="SUPFAM" id="SSF51569">
    <property type="entry name" value="Aldolase"/>
    <property type="match status" value="1"/>
</dbReference>
<dbReference type="GO" id="GO:0004655">
    <property type="term" value="F:porphobilinogen synthase activity"/>
    <property type="evidence" value="ECO:0007669"/>
    <property type="project" value="UniProtKB-EC"/>
</dbReference>
<dbReference type="InterPro" id="IPR001731">
    <property type="entry name" value="ALAD"/>
</dbReference>
<evidence type="ECO:0000256" key="14">
    <source>
        <dbReference type="PIRSR" id="PIRSR001415-3"/>
    </source>
</evidence>
<keyword evidence="8 16" id="KW-0456">Lyase</keyword>
<organism evidence="18 19">
    <name type="scientific">Anoxynatronum buryatiense</name>
    <dbReference type="NCBI Taxonomy" id="489973"/>
    <lineage>
        <taxon>Bacteria</taxon>
        <taxon>Bacillati</taxon>
        <taxon>Bacillota</taxon>
        <taxon>Clostridia</taxon>
        <taxon>Eubacteriales</taxon>
        <taxon>Clostridiaceae</taxon>
        <taxon>Anoxynatronum</taxon>
    </lineage>
</organism>
<evidence type="ECO:0000256" key="1">
    <source>
        <dbReference type="ARBA" id="ARBA00001947"/>
    </source>
</evidence>
<dbReference type="EC" id="4.2.1.24" evidence="5 16"/>
<dbReference type="PIRSF" id="PIRSF001415">
    <property type="entry name" value="Porphbilin_synth"/>
    <property type="match status" value="1"/>
</dbReference>
<comment type="catalytic activity">
    <reaction evidence="11 16">
        <text>2 5-aminolevulinate = porphobilinogen + 2 H2O + H(+)</text>
        <dbReference type="Rhea" id="RHEA:24064"/>
        <dbReference type="ChEBI" id="CHEBI:15377"/>
        <dbReference type="ChEBI" id="CHEBI:15378"/>
        <dbReference type="ChEBI" id="CHEBI:58126"/>
        <dbReference type="ChEBI" id="CHEBI:356416"/>
        <dbReference type="EC" id="4.2.1.24"/>
    </reaction>
</comment>
<evidence type="ECO:0000256" key="12">
    <source>
        <dbReference type="PIRSR" id="PIRSR001415-1"/>
    </source>
</evidence>
<dbReference type="GO" id="GO:0005829">
    <property type="term" value="C:cytosol"/>
    <property type="evidence" value="ECO:0007669"/>
    <property type="project" value="TreeGrafter"/>
</dbReference>
<evidence type="ECO:0000256" key="7">
    <source>
        <dbReference type="ARBA" id="ARBA00023133"/>
    </source>
</evidence>
<evidence type="ECO:0000256" key="3">
    <source>
        <dbReference type="ARBA" id="ARBA00008055"/>
    </source>
</evidence>
<dbReference type="PANTHER" id="PTHR11458:SF0">
    <property type="entry name" value="DELTA-AMINOLEVULINIC ACID DEHYDRATASE"/>
    <property type="match status" value="1"/>
</dbReference>
<dbReference type="CDD" id="cd00384">
    <property type="entry name" value="ALAD_PBGS"/>
    <property type="match status" value="1"/>
</dbReference>
<dbReference type="PROSITE" id="PS00169">
    <property type="entry name" value="D_ALA_DEHYDRATASE"/>
    <property type="match status" value="1"/>
</dbReference>
<comment type="function">
    <text evidence="10">Catalyzes an early step in the biosynthesis of tetrapyrroles. Binds two molecules of 5-aminolevulinate per subunit, each at a distinct site, and catalyzes their condensation to form porphobilinogen.</text>
</comment>
<feature type="binding site" evidence="14">
    <location>
        <position position="129"/>
    </location>
    <ligand>
        <name>Zn(2+)</name>
        <dbReference type="ChEBI" id="CHEBI:29105"/>
        <note>catalytic</note>
    </ligand>
</feature>
<evidence type="ECO:0000256" key="11">
    <source>
        <dbReference type="ARBA" id="ARBA00047651"/>
    </source>
</evidence>
<protein>
    <recommendedName>
        <fullName evidence="6 16">Delta-aminolevulinic acid dehydratase</fullName>
        <ecNumber evidence="5 16">4.2.1.24</ecNumber>
    </recommendedName>
</protein>
<keyword evidence="7" id="KW-0350">Heme biosynthesis</keyword>
<evidence type="ECO:0000256" key="8">
    <source>
        <dbReference type="ARBA" id="ARBA00023239"/>
    </source>
</evidence>
<feature type="active site" description="Schiff-base intermediate with substrate" evidence="12">
    <location>
        <position position="247"/>
    </location>
</feature>
<keyword evidence="15" id="KW-0460">Magnesium</keyword>
<dbReference type="Proteomes" id="UP001158066">
    <property type="component" value="Unassembled WGS sequence"/>
</dbReference>
<evidence type="ECO:0000256" key="17">
    <source>
        <dbReference type="RuleBase" id="RU004161"/>
    </source>
</evidence>
<comment type="similarity">
    <text evidence="3 17">Belongs to the ALAD family.</text>
</comment>
<evidence type="ECO:0000256" key="6">
    <source>
        <dbReference type="ARBA" id="ARBA00020771"/>
    </source>
</evidence>
<dbReference type="SMART" id="SM01004">
    <property type="entry name" value="ALAD"/>
    <property type="match status" value="1"/>
</dbReference>
<feature type="binding site" evidence="15">
    <location>
        <position position="232"/>
    </location>
    <ligand>
        <name>Mg(2+)</name>
        <dbReference type="ChEBI" id="CHEBI:18420"/>
    </ligand>
</feature>
<dbReference type="Pfam" id="PF00490">
    <property type="entry name" value="ALAD"/>
    <property type="match status" value="1"/>
</dbReference>
<feature type="active site" description="Schiff-base intermediate with substrate" evidence="12">
    <location>
        <position position="194"/>
    </location>
</feature>
<feature type="binding site" evidence="13">
    <location>
        <position position="204"/>
    </location>
    <ligand>
        <name>5-aminolevulinate</name>
        <dbReference type="ChEBI" id="CHEBI:356416"/>
        <label>1</label>
    </ligand>
</feature>
<dbReference type="InterPro" id="IPR030656">
    <property type="entry name" value="ALAD_AS"/>
</dbReference>
<dbReference type="AlphaFoldDB" id="A0AA46AIU8"/>
<comment type="subunit">
    <text evidence="4 16">Homooctamer.</text>
</comment>
<keyword evidence="19" id="KW-1185">Reference proteome</keyword>
<comment type="caution">
    <text evidence="18">The sequence shown here is derived from an EMBL/GenBank/DDBJ whole genome shotgun (WGS) entry which is preliminary data.</text>
</comment>
<feature type="binding site" evidence="14">
    <location>
        <position position="121"/>
    </location>
    <ligand>
        <name>Zn(2+)</name>
        <dbReference type="ChEBI" id="CHEBI:29105"/>
        <note>catalytic</note>
    </ligand>
</feature>
<keyword evidence="14" id="KW-0479">Metal-binding</keyword>
<proteinExistence type="inferred from homology"/>
<feature type="binding site" evidence="13">
    <location>
        <position position="273"/>
    </location>
    <ligand>
        <name>5-aminolevulinate</name>
        <dbReference type="ChEBI" id="CHEBI:356416"/>
        <label>2</label>
    </ligand>
</feature>
<comment type="pathway">
    <text evidence="2">Porphyrin-containing compound metabolism; protoporphyrin-IX biosynthesis; coproporphyrinogen-III from 5-aminolevulinate: step 1/4.</text>
</comment>